<dbReference type="SUPFAM" id="SSF47240">
    <property type="entry name" value="Ferritin-like"/>
    <property type="match status" value="1"/>
</dbReference>
<evidence type="ECO:0000256" key="5">
    <source>
        <dbReference type="ARBA" id="ARBA00023004"/>
    </source>
</evidence>
<feature type="binding site" evidence="8">
    <location>
        <position position="29"/>
    </location>
    <ligand>
        <name>Fe cation</name>
        <dbReference type="ChEBI" id="CHEBI:24875"/>
        <label>1</label>
    </ligand>
</feature>
<dbReference type="GO" id="GO:0010468">
    <property type="term" value="P:regulation of gene expression"/>
    <property type="evidence" value="ECO:0007669"/>
    <property type="project" value="TreeGrafter"/>
</dbReference>
<keyword evidence="8" id="KW-0496">Mitochondrion</keyword>
<evidence type="ECO:0000313" key="11">
    <source>
        <dbReference type="WBParaSite" id="TCLT_0000547901-mRNA-1"/>
    </source>
</evidence>
<comment type="function">
    <text evidence="8">Catalyzes the hydroxylation of 2-polyprenyl-3-methyl-6-methoxy-1,4-benzoquinol (DMQH2) during ubiquinone biosynthesis. Has also a structural role in the COQ enzyme complex, stabilizing other COQ polypeptides. Involved in lifespan determination in a ubiquinone-independent manner.</text>
</comment>
<keyword evidence="2 8" id="KW-0831">Ubiquinone biosynthesis</keyword>
<sequence length="187" mass="20975">MLKVTSRFAHTLSKQELLTKVLRVDHIGELAAVRIYDGQKAVLFGEDSNKAIIGNLRAQEKEHLDLMERLCAKHNVQPTVWSPWLSLAAYVLGAGTALCGKKTAMACTTAVEELIAEHYNQQLMLLLEDDPVEHADLLKILTKLRDDEMHHYDIGVENEGLKAPKYDTIKWLIQGGCKGAIWLAEQM</sequence>
<evidence type="ECO:0000256" key="8">
    <source>
        <dbReference type="HAMAP-Rule" id="MF_03194"/>
    </source>
</evidence>
<proteinExistence type="inferred from homology"/>
<evidence type="ECO:0000256" key="1">
    <source>
        <dbReference type="ARBA" id="ARBA00004749"/>
    </source>
</evidence>
<dbReference type="EC" id="1.14.99.60" evidence="8"/>
<dbReference type="GO" id="GO:0031314">
    <property type="term" value="C:extrinsic component of mitochondrial inner membrane"/>
    <property type="evidence" value="ECO:0007669"/>
    <property type="project" value="UniProtKB-UniRule"/>
</dbReference>
<keyword evidence="4 8" id="KW-0560">Oxidoreductase</keyword>
<evidence type="ECO:0000313" key="9">
    <source>
        <dbReference type="EMBL" id="VDN02718.1"/>
    </source>
</evidence>
<dbReference type="WBParaSite" id="TCLT_0000547901-mRNA-1">
    <property type="protein sequence ID" value="TCLT_0000547901-mRNA-1"/>
    <property type="gene ID" value="TCLT_0000547901"/>
</dbReference>
<dbReference type="OMA" id="WSTAVMG"/>
<dbReference type="Pfam" id="PF03232">
    <property type="entry name" value="COQ7"/>
    <property type="match status" value="1"/>
</dbReference>
<comment type="similarity">
    <text evidence="8">Belongs to the COQ7 family.</text>
</comment>
<comment type="subunit">
    <text evidence="8">Component of a multi-subunit COQ enzyme complex.</text>
</comment>
<evidence type="ECO:0000256" key="2">
    <source>
        <dbReference type="ARBA" id="ARBA00022688"/>
    </source>
</evidence>
<dbReference type="GO" id="GO:0046872">
    <property type="term" value="F:metal ion binding"/>
    <property type="evidence" value="ECO:0007669"/>
    <property type="project" value="UniProtKB-KW"/>
</dbReference>
<reference evidence="11" key="1">
    <citation type="submission" date="2017-02" db="UniProtKB">
        <authorList>
            <consortium name="WormBaseParasite"/>
        </authorList>
    </citation>
    <scope>IDENTIFICATION</scope>
</reference>
<dbReference type="AlphaFoldDB" id="A0A0N5CYF9"/>
<keyword evidence="10" id="KW-1185">Reference proteome</keyword>
<dbReference type="PANTHER" id="PTHR11237:SF4">
    <property type="entry name" value="5-DEMETHOXYUBIQUINONE HYDROXYLASE, MITOCHONDRIAL"/>
    <property type="match status" value="1"/>
</dbReference>
<organism evidence="11">
    <name type="scientific">Thelazia callipaeda</name>
    <name type="common">Oriental eyeworm</name>
    <name type="synonym">Parasitic nematode</name>
    <dbReference type="NCBI Taxonomy" id="103827"/>
    <lineage>
        <taxon>Eukaryota</taxon>
        <taxon>Metazoa</taxon>
        <taxon>Ecdysozoa</taxon>
        <taxon>Nematoda</taxon>
        <taxon>Chromadorea</taxon>
        <taxon>Rhabditida</taxon>
        <taxon>Spirurina</taxon>
        <taxon>Spiruromorpha</taxon>
        <taxon>Thelazioidea</taxon>
        <taxon>Thelaziidae</taxon>
        <taxon>Thelazia</taxon>
    </lineage>
</organism>
<dbReference type="OrthoDB" id="275371at2759"/>
<dbReference type="Proteomes" id="UP000276776">
    <property type="component" value="Unassembled WGS sequence"/>
</dbReference>
<dbReference type="GO" id="GO:0016709">
    <property type="term" value="F:oxidoreductase activity, acting on paired donors, with incorporation or reduction of molecular oxygen, NAD(P)H as one donor, and incorporation of one atom of oxygen"/>
    <property type="evidence" value="ECO:0007669"/>
    <property type="project" value="UniProtKB-UniRule"/>
</dbReference>
<feature type="binding site" evidence="8">
    <location>
        <position position="63"/>
    </location>
    <ligand>
        <name>Fe cation</name>
        <dbReference type="ChEBI" id="CHEBI:24875"/>
        <label>1</label>
    </ligand>
</feature>
<evidence type="ECO:0000256" key="6">
    <source>
        <dbReference type="ARBA" id="ARBA00023033"/>
    </source>
</evidence>
<keyword evidence="5 8" id="KW-0408">Iron</keyword>
<feature type="binding site" evidence="8">
    <location>
        <position position="148"/>
    </location>
    <ligand>
        <name>Fe cation</name>
        <dbReference type="ChEBI" id="CHEBI:24875"/>
        <label>1</label>
    </ligand>
</feature>
<feature type="binding site" evidence="8">
    <location>
        <position position="112"/>
    </location>
    <ligand>
        <name>Fe cation</name>
        <dbReference type="ChEBI" id="CHEBI:24875"/>
        <label>2</label>
    </ligand>
</feature>
<comment type="cofactor">
    <cofactor evidence="8">
        <name>Fe cation</name>
        <dbReference type="ChEBI" id="CHEBI:24875"/>
    </cofactor>
    <text evidence="8">Binds 2 iron ions per subunit.</text>
</comment>
<dbReference type="GO" id="GO:0008340">
    <property type="term" value="P:determination of adult lifespan"/>
    <property type="evidence" value="ECO:0007669"/>
    <property type="project" value="TreeGrafter"/>
</dbReference>
<dbReference type="UniPathway" id="UPA00232"/>
<keyword evidence="6 8" id="KW-0503">Monooxygenase</keyword>
<evidence type="ECO:0000256" key="7">
    <source>
        <dbReference type="ARBA" id="ARBA00023136"/>
    </source>
</evidence>
<evidence type="ECO:0000256" key="3">
    <source>
        <dbReference type="ARBA" id="ARBA00022723"/>
    </source>
</evidence>
<dbReference type="HAMAP" id="MF_01658">
    <property type="entry name" value="COQ7"/>
    <property type="match status" value="1"/>
</dbReference>
<feature type="binding site" evidence="8">
    <location>
        <position position="148"/>
    </location>
    <ligand>
        <name>Fe cation</name>
        <dbReference type="ChEBI" id="CHEBI:24875"/>
        <label>2</label>
    </ligand>
</feature>
<dbReference type="GO" id="GO:0008682">
    <property type="term" value="F:3-demethoxyubiquinol 3-hydroxylase activity"/>
    <property type="evidence" value="ECO:0007669"/>
    <property type="project" value="UniProtKB-EC"/>
</dbReference>
<protein>
    <recommendedName>
        <fullName evidence="8">5-demethoxyubiquinone hydroxylase, mitochondrial</fullName>
        <shortName evidence="8">DMQ hydroxylase</shortName>
        <ecNumber evidence="8">1.14.99.60</ecNumber>
    </recommendedName>
    <alternativeName>
        <fullName evidence="8">Ubiquinone biosynthesis monooxygenase COQ7</fullName>
    </alternativeName>
</protein>
<dbReference type="InterPro" id="IPR009078">
    <property type="entry name" value="Ferritin-like_SF"/>
</dbReference>
<dbReference type="GO" id="GO:0006744">
    <property type="term" value="P:ubiquinone biosynthetic process"/>
    <property type="evidence" value="ECO:0007669"/>
    <property type="project" value="UniProtKB-UniRule"/>
</dbReference>
<dbReference type="STRING" id="103827.A0A0N5CYF9"/>
<dbReference type="CDD" id="cd01042">
    <property type="entry name" value="DMQH"/>
    <property type="match status" value="1"/>
</dbReference>
<dbReference type="EMBL" id="UYYF01004341">
    <property type="protein sequence ID" value="VDN02718.1"/>
    <property type="molecule type" value="Genomic_DNA"/>
</dbReference>
<reference evidence="9 10" key="2">
    <citation type="submission" date="2018-11" db="EMBL/GenBank/DDBJ databases">
        <authorList>
            <consortium name="Pathogen Informatics"/>
        </authorList>
    </citation>
    <scope>NUCLEOTIDE SEQUENCE [LARGE SCALE GENOMIC DNA]</scope>
</reference>
<keyword evidence="3 8" id="KW-0479">Metal-binding</keyword>
<feature type="binding site" evidence="8">
    <location>
        <position position="60"/>
    </location>
    <ligand>
        <name>Fe cation</name>
        <dbReference type="ChEBI" id="CHEBI:24875"/>
        <label>1</label>
    </ligand>
</feature>
<name>A0A0N5CYF9_THECL</name>
<comment type="pathway">
    <text evidence="1 8">Cofactor biosynthesis; ubiquinone biosynthesis.</text>
</comment>
<keyword evidence="8" id="KW-0999">Mitochondrion inner membrane</keyword>
<evidence type="ECO:0000313" key="10">
    <source>
        <dbReference type="Proteomes" id="UP000276776"/>
    </source>
</evidence>
<keyword evidence="7 8" id="KW-0472">Membrane</keyword>
<accession>A0A0N5CYF9</accession>
<dbReference type="InterPro" id="IPR011566">
    <property type="entry name" value="Ubq_synth_Coq7"/>
</dbReference>
<dbReference type="GO" id="GO:2000377">
    <property type="term" value="P:regulation of reactive oxygen species metabolic process"/>
    <property type="evidence" value="ECO:0007669"/>
    <property type="project" value="TreeGrafter"/>
</dbReference>
<evidence type="ECO:0000256" key="4">
    <source>
        <dbReference type="ARBA" id="ARBA00023002"/>
    </source>
</evidence>
<feature type="binding site" evidence="8">
    <location>
        <position position="60"/>
    </location>
    <ligand>
        <name>Fe cation</name>
        <dbReference type="ChEBI" id="CHEBI:24875"/>
        <label>2</label>
    </ligand>
</feature>
<comment type="catalytic activity">
    <reaction evidence="8">
        <text>a 5-methoxy-2-methyl-3-(all-trans-polyprenyl)benzene-1,4-diol + AH2 + O2 = a 3-demethylubiquinol + A + H2O</text>
        <dbReference type="Rhea" id="RHEA:50908"/>
        <dbReference type="Rhea" id="RHEA-COMP:10859"/>
        <dbReference type="Rhea" id="RHEA-COMP:10914"/>
        <dbReference type="ChEBI" id="CHEBI:13193"/>
        <dbReference type="ChEBI" id="CHEBI:15377"/>
        <dbReference type="ChEBI" id="CHEBI:15379"/>
        <dbReference type="ChEBI" id="CHEBI:17499"/>
        <dbReference type="ChEBI" id="CHEBI:84167"/>
        <dbReference type="ChEBI" id="CHEBI:84422"/>
        <dbReference type="EC" id="1.14.99.60"/>
    </reaction>
</comment>
<dbReference type="GO" id="GO:0005634">
    <property type="term" value="C:nucleus"/>
    <property type="evidence" value="ECO:0007669"/>
    <property type="project" value="TreeGrafter"/>
</dbReference>
<dbReference type="PANTHER" id="PTHR11237">
    <property type="entry name" value="COENZYME Q10 BIOSYNTHESIS PROTEIN 7"/>
    <property type="match status" value="1"/>
</dbReference>
<feature type="binding site" evidence="8">
    <location>
        <position position="151"/>
    </location>
    <ligand>
        <name>Fe cation</name>
        <dbReference type="ChEBI" id="CHEBI:24875"/>
        <label>2</label>
    </ligand>
</feature>
<comment type="subcellular location">
    <subcellularLocation>
        <location evidence="8">Mitochondrion inner membrane</location>
        <topology evidence="8">Peripheral membrane protein</topology>
        <orientation evidence="8">Matrix side</orientation>
    </subcellularLocation>
</comment>
<gene>
    <name evidence="9" type="ORF">TCLT_LOCUS5468</name>
</gene>